<gene>
    <name evidence="2" type="ORF">BDA96_10G043100</name>
</gene>
<keyword evidence="1" id="KW-0472">Membrane</keyword>
<reference evidence="2" key="1">
    <citation type="journal article" date="2019" name="BMC Genomics">
        <title>A new reference genome for Sorghum bicolor reveals high levels of sequence similarity between sweet and grain genotypes: implications for the genetics of sugar metabolism.</title>
        <authorList>
            <person name="Cooper E.A."/>
            <person name="Brenton Z.W."/>
            <person name="Flinn B.S."/>
            <person name="Jenkins J."/>
            <person name="Shu S."/>
            <person name="Flowers D."/>
            <person name="Luo F."/>
            <person name="Wang Y."/>
            <person name="Xia P."/>
            <person name="Barry K."/>
            <person name="Daum C."/>
            <person name="Lipzen A."/>
            <person name="Yoshinaga Y."/>
            <person name="Schmutz J."/>
            <person name="Saski C."/>
            <person name="Vermerris W."/>
            <person name="Kresovich S."/>
        </authorList>
    </citation>
    <scope>NUCLEOTIDE SEQUENCE</scope>
</reference>
<evidence type="ECO:0000313" key="3">
    <source>
        <dbReference type="Proteomes" id="UP000807115"/>
    </source>
</evidence>
<proteinExistence type="predicted"/>
<accession>A0A921TZY3</accession>
<comment type="caution">
    <text evidence="2">The sequence shown here is derived from an EMBL/GenBank/DDBJ whole genome shotgun (WGS) entry which is preliminary data.</text>
</comment>
<reference evidence="2" key="2">
    <citation type="submission" date="2020-10" db="EMBL/GenBank/DDBJ databases">
        <authorList>
            <person name="Cooper E.A."/>
            <person name="Brenton Z.W."/>
            <person name="Flinn B.S."/>
            <person name="Jenkins J."/>
            <person name="Shu S."/>
            <person name="Flowers D."/>
            <person name="Luo F."/>
            <person name="Wang Y."/>
            <person name="Xia P."/>
            <person name="Barry K."/>
            <person name="Daum C."/>
            <person name="Lipzen A."/>
            <person name="Yoshinaga Y."/>
            <person name="Schmutz J."/>
            <person name="Saski C."/>
            <person name="Vermerris W."/>
            <person name="Kresovich S."/>
        </authorList>
    </citation>
    <scope>NUCLEOTIDE SEQUENCE</scope>
</reference>
<dbReference type="AlphaFoldDB" id="A0A921TZY3"/>
<feature type="transmembrane region" description="Helical" evidence="1">
    <location>
        <begin position="41"/>
        <end position="65"/>
    </location>
</feature>
<sequence>MAAAAPPGAVVVPVAAAAQPAAGAAARNWTKVSQRWAQTLFVLGFAAAALATFSINSYPTVHAFFSLGAPTEEAEAAALRAASEELLLAAAAQVLGATTAVLLPACKLATIFATLLGSMTGYCASDVLWLLVACHGYVHGDLRVYYGFFVAMFLVALLVGLLASLGPCF</sequence>
<dbReference type="Proteomes" id="UP000807115">
    <property type="component" value="Chromosome 10"/>
</dbReference>
<keyword evidence="1" id="KW-0812">Transmembrane</keyword>
<dbReference type="EMBL" id="CM027689">
    <property type="protein sequence ID" value="KAG0512771.1"/>
    <property type="molecule type" value="Genomic_DNA"/>
</dbReference>
<evidence type="ECO:0000256" key="1">
    <source>
        <dbReference type="SAM" id="Phobius"/>
    </source>
</evidence>
<organism evidence="2 3">
    <name type="scientific">Sorghum bicolor</name>
    <name type="common">Sorghum</name>
    <name type="synonym">Sorghum vulgare</name>
    <dbReference type="NCBI Taxonomy" id="4558"/>
    <lineage>
        <taxon>Eukaryota</taxon>
        <taxon>Viridiplantae</taxon>
        <taxon>Streptophyta</taxon>
        <taxon>Embryophyta</taxon>
        <taxon>Tracheophyta</taxon>
        <taxon>Spermatophyta</taxon>
        <taxon>Magnoliopsida</taxon>
        <taxon>Liliopsida</taxon>
        <taxon>Poales</taxon>
        <taxon>Poaceae</taxon>
        <taxon>PACMAD clade</taxon>
        <taxon>Panicoideae</taxon>
        <taxon>Andropogonodae</taxon>
        <taxon>Andropogoneae</taxon>
        <taxon>Sorghinae</taxon>
        <taxon>Sorghum</taxon>
    </lineage>
</organism>
<feature type="transmembrane region" description="Helical" evidence="1">
    <location>
        <begin position="111"/>
        <end position="132"/>
    </location>
</feature>
<evidence type="ECO:0000313" key="2">
    <source>
        <dbReference type="EMBL" id="KAG0512771.1"/>
    </source>
</evidence>
<keyword evidence="1" id="KW-1133">Transmembrane helix</keyword>
<protein>
    <submittedName>
        <fullName evidence="2">Uncharacterized protein</fullName>
    </submittedName>
</protein>
<name>A0A921TZY3_SORBI</name>
<feature type="transmembrane region" description="Helical" evidence="1">
    <location>
        <begin position="144"/>
        <end position="165"/>
    </location>
</feature>